<gene>
    <name evidence="6" type="ORF">Vau01_044500</name>
</gene>
<evidence type="ECO:0000256" key="1">
    <source>
        <dbReference type="ARBA" id="ARBA00008954"/>
    </source>
</evidence>
<evidence type="ECO:0000313" key="6">
    <source>
        <dbReference type="EMBL" id="GIJ56934.1"/>
    </source>
</evidence>
<evidence type="ECO:0000256" key="4">
    <source>
        <dbReference type="ARBA" id="ARBA00022898"/>
    </source>
</evidence>
<accession>A0A8J4E0F7</accession>
<dbReference type="CDD" id="cd00610">
    <property type="entry name" value="OAT_like"/>
    <property type="match status" value="1"/>
</dbReference>
<dbReference type="PROSITE" id="PS00600">
    <property type="entry name" value="AA_TRANSFER_CLASS_3"/>
    <property type="match status" value="1"/>
</dbReference>
<evidence type="ECO:0000256" key="2">
    <source>
        <dbReference type="ARBA" id="ARBA00022576"/>
    </source>
</evidence>
<dbReference type="PANTHER" id="PTHR43094:SF1">
    <property type="entry name" value="AMINOTRANSFERASE CLASS-III"/>
    <property type="match status" value="1"/>
</dbReference>
<organism evidence="6 7">
    <name type="scientific">Virgisporangium aurantiacum</name>
    <dbReference type="NCBI Taxonomy" id="175570"/>
    <lineage>
        <taxon>Bacteria</taxon>
        <taxon>Bacillati</taxon>
        <taxon>Actinomycetota</taxon>
        <taxon>Actinomycetes</taxon>
        <taxon>Micromonosporales</taxon>
        <taxon>Micromonosporaceae</taxon>
        <taxon>Virgisporangium</taxon>
    </lineage>
</organism>
<dbReference type="SUPFAM" id="SSF53383">
    <property type="entry name" value="PLP-dependent transferases"/>
    <property type="match status" value="1"/>
</dbReference>
<evidence type="ECO:0000256" key="3">
    <source>
        <dbReference type="ARBA" id="ARBA00022679"/>
    </source>
</evidence>
<sequence length="445" mass="47592">MTRTDIARLRALDEAHVIHPHRPVTHPGTVIIDRGAGCLIWDVEGREYLDATAGLAVTHVGHAHPALVAAATEQLGRLEYYPSFWEYGNPRAIELAARLAALAPTGPGKVFFTSGGSEGIEAALRMARFYHHEGGEPGRTVVLARTSAYHGVGYGSGSLTGFADYHVGFAPMLPDVRHLTPPWSYRRELFDGADPTDFCVRELERVIAEVGPGRIAAFVGEPVMGVAGMVTPPADYWPRIVDVLRANGILFVADEVICAYGRTGHWFATERYGVTPDITVTAKGLTSGYVPLGAVLVSTEVAARLDRGPDGFPIGYTYSGHPTACAVAMANLDVIERDGLVERSASLGARLLDDLSALADRSAVGEVRGAGLMLGLELVRDTPAGPDIGANVSRYIRAKHGVIIRNHDNVLSISPPLVVTDEQADRIVDAVRDALDRLDPDGTVS</sequence>
<dbReference type="InterPro" id="IPR015421">
    <property type="entry name" value="PyrdxlP-dep_Trfase_major"/>
</dbReference>
<reference evidence="6" key="1">
    <citation type="submission" date="2021-01" db="EMBL/GenBank/DDBJ databases">
        <title>Whole genome shotgun sequence of Virgisporangium aurantiacum NBRC 16421.</title>
        <authorList>
            <person name="Komaki H."/>
            <person name="Tamura T."/>
        </authorList>
    </citation>
    <scope>NUCLEOTIDE SEQUENCE</scope>
    <source>
        <strain evidence="6">NBRC 16421</strain>
    </source>
</reference>
<dbReference type="InterPro" id="IPR015422">
    <property type="entry name" value="PyrdxlP-dep_Trfase_small"/>
</dbReference>
<protein>
    <submittedName>
        <fullName evidence="6">Aspartate aminotransferase family protein</fullName>
    </submittedName>
</protein>
<dbReference type="PANTHER" id="PTHR43094">
    <property type="entry name" value="AMINOTRANSFERASE"/>
    <property type="match status" value="1"/>
</dbReference>
<keyword evidence="3" id="KW-0808">Transferase</keyword>
<dbReference type="InterPro" id="IPR005814">
    <property type="entry name" value="Aminotrans_3"/>
</dbReference>
<dbReference type="FunFam" id="3.40.640.10:FF:000014">
    <property type="entry name" value="Adenosylmethionine-8-amino-7-oxononanoate aminotransferase, probable"/>
    <property type="match status" value="1"/>
</dbReference>
<dbReference type="GO" id="GO:0030170">
    <property type="term" value="F:pyridoxal phosphate binding"/>
    <property type="evidence" value="ECO:0007669"/>
    <property type="project" value="InterPro"/>
</dbReference>
<dbReference type="Gene3D" id="3.40.640.10">
    <property type="entry name" value="Type I PLP-dependent aspartate aminotransferase-like (Major domain)"/>
    <property type="match status" value="1"/>
</dbReference>
<proteinExistence type="inferred from homology"/>
<comment type="similarity">
    <text evidence="1 5">Belongs to the class-III pyridoxal-phosphate-dependent aminotransferase family.</text>
</comment>
<dbReference type="GO" id="GO:0008483">
    <property type="term" value="F:transaminase activity"/>
    <property type="evidence" value="ECO:0007669"/>
    <property type="project" value="UniProtKB-KW"/>
</dbReference>
<dbReference type="PIRSF" id="PIRSF000521">
    <property type="entry name" value="Transaminase_4ab_Lys_Orn"/>
    <property type="match status" value="1"/>
</dbReference>
<dbReference type="InterPro" id="IPR049704">
    <property type="entry name" value="Aminotrans_3_PPA_site"/>
</dbReference>
<keyword evidence="4 5" id="KW-0663">Pyridoxal phosphate</keyword>
<keyword evidence="2 6" id="KW-0032">Aminotransferase</keyword>
<dbReference type="AlphaFoldDB" id="A0A8J4E0F7"/>
<dbReference type="EMBL" id="BOPG01000027">
    <property type="protein sequence ID" value="GIJ56934.1"/>
    <property type="molecule type" value="Genomic_DNA"/>
</dbReference>
<evidence type="ECO:0000313" key="7">
    <source>
        <dbReference type="Proteomes" id="UP000612585"/>
    </source>
</evidence>
<dbReference type="RefSeq" id="WP_203995917.1">
    <property type="nucleotide sequence ID" value="NZ_BOPG01000027.1"/>
</dbReference>
<evidence type="ECO:0000256" key="5">
    <source>
        <dbReference type="RuleBase" id="RU003560"/>
    </source>
</evidence>
<keyword evidence="7" id="KW-1185">Reference proteome</keyword>
<name>A0A8J4E0F7_9ACTN</name>
<dbReference type="Proteomes" id="UP000612585">
    <property type="component" value="Unassembled WGS sequence"/>
</dbReference>
<dbReference type="Gene3D" id="3.90.1150.10">
    <property type="entry name" value="Aspartate Aminotransferase, domain 1"/>
    <property type="match status" value="1"/>
</dbReference>
<dbReference type="Pfam" id="PF00202">
    <property type="entry name" value="Aminotran_3"/>
    <property type="match status" value="1"/>
</dbReference>
<dbReference type="InterPro" id="IPR015424">
    <property type="entry name" value="PyrdxlP-dep_Trfase"/>
</dbReference>
<comment type="caution">
    <text evidence="6">The sequence shown here is derived from an EMBL/GenBank/DDBJ whole genome shotgun (WGS) entry which is preliminary data.</text>
</comment>